<keyword evidence="1" id="KW-1133">Transmembrane helix</keyword>
<dbReference type="RefSeq" id="WP_306067761.1">
    <property type="nucleotide sequence ID" value="NZ_JAROCA020000002.1"/>
</dbReference>
<organism evidence="2 3">
    <name type="scientific">Tigheibacillus jepli</name>
    <dbReference type="NCBI Taxonomy" id="3035914"/>
    <lineage>
        <taxon>Bacteria</taxon>
        <taxon>Bacillati</taxon>
        <taxon>Bacillota</taxon>
        <taxon>Bacilli</taxon>
        <taxon>Bacillales</taxon>
        <taxon>Bacillaceae</taxon>
        <taxon>Tigheibacillus</taxon>
    </lineage>
</organism>
<accession>A0ABU5CKF7</accession>
<dbReference type="EMBL" id="JAROCA020000002">
    <property type="protein sequence ID" value="MDY0406794.1"/>
    <property type="molecule type" value="Genomic_DNA"/>
</dbReference>
<proteinExistence type="predicted"/>
<reference evidence="2 3" key="1">
    <citation type="submission" date="2023-10" db="EMBL/GenBank/DDBJ databases">
        <title>179-bfca-hs.</title>
        <authorList>
            <person name="Miliotis G."/>
            <person name="Sengupta P."/>
            <person name="Hameed A."/>
            <person name="Chuvochina M."/>
            <person name="Mcdonagh F."/>
            <person name="Simpson A.C."/>
            <person name="Singh N.K."/>
            <person name="Rekha P.D."/>
            <person name="Raman K."/>
            <person name="Hugenholtz P."/>
            <person name="Venkateswaran K."/>
        </authorList>
    </citation>
    <scope>NUCLEOTIDE SEQUENCE [LARGE SCALE GENOMIC DNA]</scope>
    <source>
        <strain evidence="2 3">179-BFC-A-HS</strain>
    </source>
</reference>
<dbReference type="Proteomes" id="UP001228376">
    <property type="component" value="Unassembled WGS sequence"/>
</dbReference>
<keyword evidence="1" id="KW-0812">Transmembrane</keyword>
<name>A0ABU5CKF7_9BACI</name>
<comment type="caution">
    <text evidence="2">The sequence shown here is derived from an EMBL/GenBank/DDBJ whole genome shotgun (WGS) entry which is preliminary data.</text>
</comment>
<keyword evidence="1" id="KW-0472">Membrane</keyword>
<protein>
    <submittedName>
        <fullName evidence="2">Uncharacterized protein</fullName>
    </submittedName>
</protein>
<gene>
    <name evidence="2" type="ORF">P5G51_016785</name>
</gene>
<evidence type="ECO:0000256" key="1">
    <source>
        <dbReference type="SAM" id="Phobius"/>
    </source>
</evidence>
<feature type="transmembrane region" description="Helical" evidence="1">
    <location>
        <begin position="48"/>
        <end position="71"/>
    </location>
</feature>
<sequence length="145" mass="16148">MDGLNGICFRQARALYQPWANGTSSMHEHMYVHCINPYRLGRVNRTSVFISFVILGNLLAAIVQLEVTWVADKQDNLSSRSSDLDLAALQAQAQRSGLTYNQAKVYIAKTTGGHGTNIYSDTNVEEVKRQNSESEANNKNNNNNL</sequence>
<evidence type="ECO:0000313" key="2">
    <source>
        <dbReference type="EMBL" id="MDY0406794.1"/>
    </source>
</evidence>
<evidence type="ECO:0000313" key="3">
    <source>
        <dbReference type="Proteomes" id="UP001228376"/>
    </source>
</evidence>
<keyword evidence="3" id="KW-1185">Reference proteome</keyword>